<gene>
    <name evidence="3" type="ORF">LOAG_15813</name>
</gene>
<dbReference type="InterPro" id="IPR029021">
    <property type="entry name" value="Prot-tyrosine_phosphatase-like"/>
</dbReference>
<dbReference type="OrthoDB" id="10051650at2759"/>
<dbReference type="SUPFAM" id="SSF52799">
    <property type="entry name" value="(Phosphotyrosine protein) phosphatases II"/>
    <property type="match status" value="1"/>
</dbReference>
<proteinExistence type="predicted"/>
<dbReference type="GeneID" id="9953306"/>
<evidence type="ECO:0008006" key="4">
    <source>
        <dbReference type="Google" id="ProtNLM"/>
    </source>
</evidence>
<dbReference type="Gene3D" id="3.90.190.10">
    <property type="entry name" value="Protein tyrosine phosphatase superfamily"/>
    <property type="match status" value="1"/>
</dbReference>
<feature type="non-terminal residue" evidence="3">
    <location>
        <position position="51"/>
    </location>
</feature>
<dbReference type="GO" id="GO:0004725">
    <property type="term" value="F:protein tyrosine phosphatase activity"/>
    <property type="evidence" value="ECO:0007669"/>
    <property type="project" value="InterPro"/>
</dbReference>
<dbReference type="PANTHER" id="PTHR46163">
    <property type="entry name" value="TYROSINE-PROTEIN PHOSPHATASE-RELATED"/>
    <property type="match status" value="1"/>
</dbReference>
<reference evidence="3" key="1">
    <citation type="submission" date="2012-04" db="EMBL/GenBank/DDBJ databases">
        <title>The Genome Sequence of Loa loa.</title>
        <authorList>
            <consortium name="The Broad Institute Genome Sequencing Platform"/>
            <consortium name="Broad Institute Genome Sequencing Center for Infectious Disease"/>
            <person name="Nutman T.B."/>
            <person name="Fink D.L."/>
            <person name="Russ C."/>
            <person name="Young S."/>
            <person name="Zeng Q."/>
            <person name="Gargeya S."/>
            <person name="Alvarado L."/>
            <person name="Berlin A."/>
            <person name="Chapman S.B."/>
            <person name="Chen Z."/>
            <person name="Freedman E."/>
            <person name="Gellesch M."/>
            <person name="Goldberg J."/>
            <person name="Griggs A."/>
            <person name="Gujja S."/>
            <person name="Heilman E.R."/>
            <person name="Heiman D."/>
            <person name="Howarth C."/>
            <person name="Mehta T."/>
            <person name="Neiman D."/>
            <person name="Pearson M."/>
            <person name="Roberts A."/>
            <person name="Saif S."/>
            <person name="Shea T."/>
            <person name="Shenoy N."/>
            <person name="Sisk P."/>
            <person name="Stolte C."/>
            <person name="Sykes S."/>
            <person name="White J."/>
            <person name="Yandava C."/>
            <person name="Haas B."/>
            <person name="Henn M.R."/>
            <person name="Nusbaum C."/>
            <person name="Birren B."/>
        </authorList>
    </citation>
    <scope>NUCLEOTIDE SEQUENCE [LARGE SCALE GENOMIC DNA]</scope>
</reference>
<feature type="domain" description="Tyrosine-protein phosphatase" evidence="1">
    <location>
        <begin position="1"/>
        <end position="51"/>
    </location>
</feature>
<dbReference type="AlphaFoldDB" id="A0A1S0TG34"/>
<sequence>YPITVHCTTGIGRSATFVAIELVLEMLSNGQHCIMADLLSNLRKQRAQAVN</sequence>
<dbReference type="Pfam" id="PF00102">
    <property type="entry name" value="Y_phosphatase"/>
    <property type="match status" value="1"/>
</dbReference>
<dbReference type="PROSITE" id="PS00383">
    <property type="entry name" value="TYR_PHOSPHATASE_1"/>
    <property type="match status" value="1"/>
</dbReference>
<evidence type="ECO:0000259" key="2">
    <source>
        <dbReference type="PROSITE" id="PS50056"/>
    </source>
</evidence>
<accession>A0A1S0TG34</accession>
<dbReference type="InParanoid" id="A0A1S0TG34"/>
<dbReference type="InterPro" id="IPR052782">
    <property type="entry name" value="Oocyte-zygote_transition_reg"/>
</dbReference>
<dbReference type="RefSeq" id="XP_003151348.2">
    <property type="nucleotide sequence ID" value="XM_003151300.2"/>
</dbReference>
<dbReference type="PROSITE" id="PS50056">
    <property type="entry name" value="TYR_PHOSPHATASE_2"/>
    <property type="match status" value="1"/>
</dbReference>
<dbReference type="CTD" id="9953306"/>
<dbReference type="InterPro" id="IPR000387">
    <property type="entry name" value="Tyr_Pase_dom"/>
</dbReference>
<evidence type="ECO:0000313" key="3">
    <source>
        <dbReference type="EMBL" id="EFO12721.2"/>
    </source>
</evidence>
<evidence type="ECO:0000259" key="1">
    <source>
        <dbReference type="PROSITE" id="PS50055"/>
    </source>
</evidence>
<dbReference type="InterPro" id="IPR000242">
    <property type="entry name" value="PTP_cat"/>
</dbReference>
<feature type="domain" description="Tyrosine specific protein phosphatases" evidence="2">
    <location>
        <begin position="1"/>
        <end position="51"/>
    </location>
</feature>
<dbReference type="KEGG" id="loa:LOAG_15813"/>
<feature type="non-terminal residue" evidence="3">
    <location>
        <position position="1"/>
    </location>
</feature>
<dbReference type="EMBL" id="JH714876">
    <property type="protein sequence ID" value="EFO12721.2"/>
    <property type="molecule type" value="Genomic_DNA"/>
</dbReference>
<name>A0A1S0TG34_LOALO</name>
<organism evidence="3">
    <name type="scientific">Loa loa</name>
    <name type="common">Eye worm</name>
    <name type="synonym">Filaria loa</name>
    <dbReference type="NCBI Taxonomy" id="7209"/>
    <lineage>
        <taxon>Eukaryota</taxon>
        <taxon>Metazoa</taxon>
        <taxon>Ecdysozoa</taxon>
        <taxon>Nematoda</taxon>
        <taxon>Chromadorea</taxon>
        <taxon>Rhabditida</taxon>
        <taxon>Spirurina</taxon>
        <taxon>Spiruromorpha</taxon>
        <taxon>Filarioidea</taxon>
        <taxon>Onchocercidae</taxon>
        <taxon>Loa</taxon>
    </lineage>
</organism>
<dbReference type="PRINTS" id="PR00700">
    <property type="entry name" value="PRTYPHPHTASE"/>
</dbReference>
<dbReference type="InterPro" id="IPR016130">
    <property type="entry name" value="Tyr_Pase_AS"/>
</dbReference>
<dbReference type="PROSITE" id="PS50055">
    <property type="entry name" value="TYR_PHOSPHATASE_PTP"/>
    <property type="match status" value="1"/>
</dbReference>
<protein>
    <recommendedName>
        <fullName evidence="4">Tyrosine specific protein phosphatases domain-containing protein</fullName>
    </recommendedName>
</protein>